<dbReference type="AlphaFoldDB" id="A0A2S5A4B2"/>
<protein>
    <recommendedName>
        <fullName evidence="4">AAA+ ATPase domain-containing protein</fullName>
    </recommendedName>
</protein>
<gene>
    <name evidence="2" type="ORF">C3K47_08765</name>
</gene>
<reference evidence="2 3" key="1">
    <citation type="submission" date="2018-01" db="EMBL/GenBank/DDBJ databases">
        <authorList>
            <person name="Gaut B.S."/>
            <person name="Morton B.R."/>
            <person name="Clegg M.T."/>
            <person name="Duvall M.R."/>
        </authorList>
    </citation>
    <scope>NUCLEOTIDE SEQUENCE [LARGE SCALE GENOMIC DNA]</scope>
    <source>
        <strain evidence="2 3">HR-AV</strain>
    </source>
</reference>
<organism evidence="2 3">
    <name type="scientific">Solitalea longa</name>
    <dbReference type="NCBI Taxonomy" id="2079460"/>
    <lineage>
        <taxon>Bacteria</taxon>
        <taxon>Pseudomonadati</taxon>
        <taxon>Bacteroidota</taxon>
        <taxon>Sphingobacteriia</taxon>
        <taxon>Sphingobacteriales</taxon>
        <taxon>Sphingobacteriaceae</taxon>
        <taxon>Solitalea</taxon>
    </lineage>
</organism>
<dbReference type="SUPFAM" id="SSF52540">
    <property type="entry name" value="P-loop containing nucleoside triphosphate hydrolases"/>
    <property type="match status" value="1"/>
</dbReference>
<comment type="caution">
    <text evidence="2">The sequence shown here is derived from an EMBL/GenBank/DDBJ whole genome shotgun (WGS) entry which is preliminary data.</text>
</comment>
<feature type="coiled-coil region" evidence="1">
    <location>
        <begin position="302"/>
        <end position="423"/>
    </location>
</feature>
<sequence length="813" mass="94459">MNKIIARKSNRKNEETGFIKPVYHFNSNNHFELVGNADIAKDIYANTGTVIVHKEFYQISQDFDDKEFFIIEIEETGNYQEFSPSSCKYQTKNGNTSTLKKLPMLIQSNIEDVLKDGIFLPYKNHKYVFVEDNESIYGPISILESNTTEETNWVKYKIEPLNTTDLSIDENLAQVVFKFSSNKLSEFIVKNSYGLNGMEEYISQIDFIVSKIDPEDILLTETDTSIITWAETYIPKAFPKQFPKIDSNEIVITSGRIDELRFKRFVGLNDKSVRWVNFIDSFLVNKYFNTEEGQDKIDQFIKNNKNKLLQDIEEELKTTAKQNQIELHKEVEELIEEKKGIESEIIKLKDDKDYLKSKSEELTKVENSISEKIKELERIENYEDLNKEYDVLFGFVNRLKQDKEKVTAELEELRNAYIEEANKGSHKKIVELMPYVKALSGVYPEEERDNKESIVLQKYSFKNVADINEIIIDLKQFLERNGRGLNEIEIANILTSVNQNFLTIFSGLPGVGKTSLANLLANYFCARDFAIEIPVGRGWSSKKNILGYYNPLKGTYQYDDYGFVKLLKSLNNNDKNLLERFPTHVILDEANLSPIEHYWSDFIGLCDKETGRYIQSNEFKDGKLFLPDGLRFILTVNNDHTTEMLSPRLIDRATILNIDYKYFDSIEVKKGDDETEENTSLNYEHLKSIFLPDEFSLNQSEKRVMNEIKDLFMEKNYKLGSQIPISPRKLKSIGRYCTTTRNIFNQYQENQFLALDYAILQNIIPLINGQGEGFKQRLSKLKDICLDKSLFKCADEIDNILLKGNDFKTYSFF</sequence>
<dbReference type="Proteomes" id="UP000236893">
    <property type="component" value="Unassembled WGS sequence"/>
</dbReference>
<dbReference type="EMBL" id="PQVF01000005">
    <property type="protein sequence ID" value="POY37139.1"/>
    <property type="molecule type" value="Genomic_DNA"/>
</dbReference>
<dbReference type="RefSeq" id="WP_103788749.1">
    <property type="nucleotide sequence ID" value="NZ_PQVF01000005.1"/>
</dbReference>
<proteinExistence type="predicted"/>
<dbReference type="InterPro" id="IPR027417">
    <property type="entry name" value="P-loop_NTPase"/>
</dbReference>
<accession>A0A2S5A4B2</accession>
<evidence type="ECO:0008006" key="4">
    <source>
        <dbReference type="Google" id="ProtNLM"/>
    </source>
</evidence>
<keyword evidence="1" id="KW-0175">Coiled coil</keyword>
<keyword evidence="3" id="KW-1185">Reference proteome</keyword>
<evidence type="ECO:0000313" key="3">
    <source>
        <dbReference type="Proteomes" id="UP000236893"/>
    </source>
</evidence>
<dbReference type="Gene3D" id="3.40.50.300">
    <property type="entry name" value="P-loop containing nucleotide triphosphate hydrolases"/>
    <property type="match status" value="1"/>
</dbReference>
<name>A0A2S5A4B2_9SPHI</name>
<dbReference type="OrthoDB" id="9781481at2"/>
<evidence type="ECO:0000256" key="1">
    <source>
        <dbReference type="SAM" id="Coils"/>
    </source>
</evidence>
<evidence type="ECO:0000313" key="2">
    <source>
        <dbReference type="EMBL" id="POY37139.1"/>
    </source>
</evidence>